<dbReference type="GO" id="GO:0070967">
    <property type="term" value="F:coenzyme F420 binding"/>
    <property type="evidence" value="ECO:0007669"/>
    <property type="project" value="TreeGrafter"/>
</dbReference>
<dbReference type="EMBL" id="JAGEOJ010000029">
    <property type="protein sequence ID" value="MBO2454816.1"/>
    <property type="molecule type" value="Genomic_DNA"/>
</dbReference>
<protein>
    <submittedName>
        <fullName evidence="3">PPOX class F420-dependent oxidoreductase</fullName>
    </submittedName>
</protein>
<reference evidence="3" key="1">
    <citation type="submission" date="2021-03" db="EMBL/GenBank/DDBJ databases">
        <authorList>
            <person name="Kanchanasin P."/>
            <person name="Saeng-In P."/>
            <person name="Phongsopitanun W."/>
            <person name="Yuki M."/>
            <person name="Kudo T."/>
            <person name="Ohkuma M."/>
            <person name="Tanasupawat S."/>
        </authorList>
    </citation>
    <scope>NUCLEOTIDE SEQUENCE</scope>
    <source>
        <strain evidence="3">GKU 128</strain>
    </source>
</reference>
<dbReference type="Gene3D" id="2.30.110.10">
    <property type="entry name" value="Electron Transport, Fmn-binding Protein, Chain A"/>
    <property type="match status" value="1"/>
</dbReference>
<dbReference type="InterPro" id="IPR019920">
    <property type="entry name" value="F420-binding_dom_put"/>
</dbReference>
<feature type="domain" description="Pyridoxamine 5'-phosphate oxidase N-terminal" evidence="2">
    <location>
        <begin position="3"/>
        <end position="125"/>
    </location>
</feature>
<organism evidence="3 4">
    <name type="scientific">Actinomadura barringtoniae</name>
    <dbReference type="NCBI Taxonomy" id="1427535"/>
    <lineage>
        <taxon>Bacteria</taxon>
        <taxon>Bacillati</taxon>
        <taxon>Actinomycetota</taxon>
        <taxon>Actinomycetes</taxon>
        <taxon>Streptosporangiales</taxon>
        <taxon>Thermomonosporaceae</taxon>
        <taxon>Actinomadura</taxon>
    </lineage>
</organism>
<dbReference type="InterPro" id="IPR012349">
    <property type="entry name" value="Split_barrel_FMN-bd"/>
</dbReference>
<keyword evidence="1" id="KW-0560">Oxidoreductase</keyword>
<dbReference type="NCBIfam" id="TIGR03618">
    <property type="entry name" value="Rv1155_F420"/>
    <property type="match status" value="1"/>
</dbReference>
<evidence type="ECO:0000256" key="1">
    <source>
        <dbReference type="ARBA" id="ARBA00023002"/>
    </source>
</evidence>
<comment type="caution">
    <text evidence="3">The sequence shown here is derived from an EMBL/GenBank/DDBJ whole genome shotgun (WGS) entry which is preliminary data.</text>
</comment>
<dbReference type="AlphaFoldDB" id="A0A939PU44"/>
<dbReference type="SUPFAM" id="SSF50475">
    <property type="entry name" value="FMN-binding split barrel"/>
    <property type="match status" value="1"/>
</dbReference>
<accession>A0A939PU44</accession>
<proteinExistence type="predicted"/>
<dbReference type="GO" id="GO:0005829">
    <property type="term" value="C:cytosol"/>
    <property type="evidence" value="ECO:0007669"/>
    <property type="project" value="TreeGrafter"/>
</dbReference>
<sequence length="126" mass="14203">MALDDKARKLFDTTNFVTVATINPDGAPQASVIWAKVDGDDILFSTVKGRKKHRNMERDPRVNLTTYDLQNPYVYAEIRGTAAIVDDPDGELIEELSQRYTGKAWVEHGDAERVIVRVTPSHVYAR</sequence>
<dbReference type="Pfam" id="PF01243">
    <property type="entry name" value="PNPOx_N"/>
    <property type="match status" value="1"/>
</dbReference>
<dbReference type="PANTHER" id="PTHR35176:SF6">
    <property type="entry name" value="HEME OXYGENASE HI_0854-RELATED"/>
    <property type="match status" value="1"/>
</dbReference>
<name>A0A939PU44_9ACTN</name>
<keyword evidence="4" id="KW-1185">Reference proteome</keyword>
<dbReference type="InterPro" id="IPR011576">
    <property type="entry name" value="Pyridox_Oxase_N"/>
</dbReference>
<evidence type="ECO:0000259" key="2">
    <source>
        <dbReference type="Pfam" id="PF01243"/>
    </source>
</evidence>
<dbReference type="InterPro" id="IPR052019">
    <property type="entry name" value="F420H2_bilvrd_red/Heme_oxyg"/>
</dbReference>
<dbReference type="GO" id="GO:0016627">
    <property type="term" value="F:oxidoreductase activity, acting on the CH-CH group of donors"/>
    <property type="evidence" value="ECO:0007669"/>
    <property type="project" value="TreeGrafter"/>
</dbReference>
<dbReference type="PANTHER" id="PTHR35176">
    <property type="entry name" value="HEME OXYGENASE HI_0854-RELATED"/>
    <property type="match status" value="1"/>
</dbReference>
<evidence type="ECO:0000313" key="4">
    <source>
        <dbReference type="Proteomes" id="UP000669179"/>
    </source>
</evidence>
<gene>
    <name evidence="3" type="ORF">J4573_47555</name>
</gene>
<evidence type="ECO:0000313" key="3">
    <source>
        <dbReference type="EMBL" id="MBO2454816.1"/>
    </source>
</evidence>
<dbReference type="Proteomes" id="UP000669179">
    <property type="component" value="Unassembled WGS sequence"/>
</dbReference>